<organism evidence="2 3">
    <name type="scientific">Dissostichus eleginoides</name>
    <name type="common">Patagonian toothfish</name>
    <name type="synonym">Dissostichus amissus</name>
    <dbReference type="NCBI Taxonomy" id="100907"/>
    <lineage>
        <taxon>Eukaryota</taxon>
        <taxon>Metazoa</taxon>
        <taxon>Chordata</taxon>
        <taxon>Craniata</taxon>
        <taxon>Vertebrata</taxon>
        <taxon>Euteleostomi</taxon>
        <taxon>Actinopterygii</taxon>
        <taxon>Neopterygii</taxon>
        <taxon>Teleostei</taxon>
        <taxon>Neoteleostei</taxon>
        <taxon>Acanthomorphata</taxon>
        <taxon>Eupercaria</taxon>
        <taxon>Perciformes</taxon>
        <taxon>Notothenioidei</taxon>
        <taxon>Nototheniidae</taxon>
        <taxon>Dissostichus</taxon>
    </lineage>
</organism>
<feature type="compositionally biased region" description="Basic and acidic residues" evidence="1">
    <location>
        <begin position="51"/>
        <end position="68"/>
    </location>
</feature>
<dbReference type="Proteomes" id="UP001228049">
    <property type="component" value="Unassembled WGS sequence"/>
</dbReference>
<evidence type="ECO:0000313" key="2">
    <source>
        <dbReference type="EMBL" id="KAK1892511.1"/>
    </source>
</evidence>
<evidence type="ECO:0000313" key="3">
    <source>
        <dbReference type="Proteomes" id="UP001228049"/>
    </source>
</evidence>
<gene>
    <name evidence="2" type="ORF">KUDE01_007586</name>
</gene>
<evidence type="ECO:0000256" key="1">
    <source>
        <dbReference type="SAM" id="MobiDB-lite"/>
    </source>
</evidence>
<accession>A0AAD9C053</accession>
<reference evidence="2" key="1">
    <citation type="submission" date="2023-04" db="EMBL/GenBank/DDBJ databases">
        <title>Chromosome-level genome of Chaenocephalus aceratus.</title>
        <authorList>
            <person name="Park H."/>
        </authorList>
    </citation>
    <scope>NUCLEOTIDE SEQUENCE</scope>
    <source>
        <strain evidence="2">DE</strain>
        <tissue evidence="2">Muscle</tissue>
    </source>
</reference>
<feature type="compositionally biased region" description="Polar residues" evidence="1">
    <location>
        <begin position="32"/>
        <end position="46"/>
    </location>
</feature>
<comment type="caution">
    <text evidence="2">The sequence shown here is derived from an EMBL/GenBank/DDBJ whole genome shotgun (WGS) entry which is preliminary data.</text>
</comment>
<feature type="region of interest" description="Disordered" evidence="1">
    <location>
        <begin position="1"/>
        <end position="68"/>
    </location>
</feature>
<dbReference type="EMBL" id="JASDAP010000013">
    <property type="protein sequence ID" value="KAK1892511.1"/>
    <property type="molecule type" value="Genomic_DNA"/>
</dbReference>
<protein>
    <submittedName>
        <fullName evidence="2">Chemoreceptor McpA</fullName>
    </submittedName>
</protein>
<keyword evidence="3" id="KW-1185">Reference proteome</keyword>
<proteinExistence type="predicted"/>
<name>A0AAD9C053_DISEL</name>
<dbReference type="AlphaFoldDB" id="A0AAD9C053"/>
<sequence>MPSPPPLCTAASRASERPADRRSLRHTPFSRPGSSSSLAPLQQATGSRPPGWREKAPYDTPPHHDTTA</sequence>